<proteinExistence type="predicted"/>
<evidence type="ECO:0000313" key="2">
    <source>
        <dbReference type="Proteomes" id="UP000282184"/>
    </source>
</evidence>
<dbReference type="RefSeq" id="WP_126694374.1">
    <property type="nucleotide sequence ID" value="NZ_RXOF01000010.1"/>
</dbReference>
<dbReference type="GO" id="GO:0004553">
    <property type="term" value="F:hydrolase activity, hydrolyzing O-glycosyl compounds"/>
    <property type="evidence" value="ECO:0007669"/>
    <property type="project" value="InterPro"/>
</dbReference>
<comment type="caution">
    <text evidence="1">The sequence shown here is derived from an EMBL/GenBank/DDBJ whole genome shotgun (WGS) entry which is preliminary data.</text>
</comment>
<dbReference type="InterPro" id="IPR051913">
    <property type="entry name" value="GH2_Domain-Containing"/>
</dbReference>
<dbReference type="EMBL" id="RXOF01000010">
    <property type="protein sequence ID" value="RTQ48133.1"/>
    <property type="molecule type" value="Genomic_DNA"/>
</dbReference>
<dbReference type="AlphaFoldDB" id="A0A431U0I2"/>
<accession>A0A431U0I2</accession>
<name>A0A431U0I2_9BACT</name>
<dbReference type="InterPro" id="IPR008979">
    <property type="entry name" value="Galactose-bd-like_sf"/>
</dbReference>
<dbReference type="PANTHER" id="PTHR42732">
    <property type="entry name" value="BETA-GALACTOSIDASE"/>
    <property type="match status" value="1"/>
</dbReference>
<sequence length="155" mass="17031">MRCFPFLSPLCCLAPLARVAGRRFVAGLLGLLLPLLPAAAQRLSQTLNSGWQFSRADAAADFATARPPAGGWTPVSLPHTWNAHDVLDDAPGYYRGLGWYRRPLVLPAEWQRRPVYLYFEGANQQAEVYVNGQLASRHAGGYRKCTPTGPRCACC</sequence>
<organism evidence="1 2">
    <name type="scientific">Hymenobacter gummosus</name>
    <dbReference type="NCBI Taxonomy" id="1776032"/>
    <lineage>
        <taxon>Bacteria</taxon>
        <taxon>Pseudomonadati</taxon>
        <taxon>Bacteroidota</taxon>
        <taxon>Cytophagia</taxon>
        <taxon>Cytophagales</taxon>
        <taxon>Hymenobacteraceae</taxon>
        <taxon>Hymenobacter</taxon>
    </lineage>
</organism>
<dbReference type="OrthoDB" id="9814867at2"/>
<evidence type="ECO:0000313" key="1">
    <source>
        <dbReference type="EMBL" id="RTQ48133.1"/>
    </source>
</evidence>
<dbReference type="GO" id="GO:0005975">
    <property type="term" value="P:carbohydrate metabolic process"/>
    <property type="evidence" value="ECO:0007669"/>
    <property type="project" value="InterPro"/>
</dbReference>
<dbReference type="SUPFAM" id="SSF49785">
    <property type="entry name" value="Galactose-binding domain-like"/>
    <property type="match status" value="1"/>
</dbReference>
<reference evidence="1 2" key="1">
    <citation type="submission" date="2018-12" db="EMBL/GenBank/DDBJ databases">
        <title>Hymenobacter gummosus sp. nov., isolated from a spring.</title>
        <authorList>
            <person name="Nie L."/>
        </authorList>
    </citation>
    <scope>NUCLEOTIDE SEQUENCE [LARGE SCALE GENOMIC DNA]</scope>
    <source>
        <strain evidence="1 2">KCTC 52166</strain>
    </source>
</reference>
<protein>
    <submittedName>
        <fullName evidence="1">Uncharacterized protein</fullName>
    </submittedName>
</protein>
<gene>
    <name evidence="1" type="ORF">EJV47_17000</name>
</gene>
<dbReference type="Proteomes" id="UP000282184">
    <property type="component" value="Unassembled WGS sequence"/>
</dbReference>
<keyword evidence="2" id="KW-1185">Reference proteome</keyword>
<dbReference type="PANTHER" id="PTHR42732:SF1">
    <property type="entry name" value="BETA-MANNOSIDASE"/>
    <property type="match status" value="1"/>
</dbReference>
<dbReference type="Gene3D" id="2.60.120.260">
    <property type="entry name" value="Galactose-binding domain-like"/>
    <property type="match status" value="1"/>
</dbReference>